<dbReference type="Proteomes" id="UP000005522">
    <property type="component" value="Chromosome"/>
</dbReference>
<protein>
    <submittedName>
        <fullName evidence="1">Uncharacterized protein</fullName>
    </submittedName>
</protein>
<sequence length="50" mass="5830">MDDFRRSGAYALSLRSPNSLDREEGYRLPTRELGRDIWVCAFEEAREPTP</sequence>
<dbReference type="KEGG" id="acz:Acaty_c0969"/>
<reference evidence="1 2" key="1">
    <citation type="journal article" date="2009" name="J. Bacteriol.">
        <title>Draft genome sequence of the extremely acidophilic bacterium Acidithiobacillus caldus ATCC 51756 reveals metabolic versatility in the genus Acidithiobacillus.</title>
        <authorList>
            <person name="Valdes J."/>
            <person name="Quatrini R."/>
            <person name="Hallberg K."/>
            <person name="Dopson M."/>
            <person name="Valenzuela P.D."/>
            <person name="Holmes D.S."/>
        </authorList>
    </citation>
    <scope>NUCLEOTIDE SEQUENCE [LARGE SCALE GENOMIC DNA]</scope>
    <source>
        <strain evidence="2">ATCC 51756 / DSM 8584 / KU</strain>
    </source>
</reference>
<dbReference type="GeneID" id="92933213"/>
<proteinExistence type="predicted"/>
<evidence type="ECO:0000313" key="2">
    <source>
        <dbReference type="Proteomes" id="UP000005522"/>
    </source>
</evidence>
<evidence type="ECO:0000313" key="1">
    <source>
        <dbReference type="EMBL" id="AIA54843.1"/>
    </source>
</evidence>
<accession>A0A059ZTP0</accession>
<dbReference type="AlphaFoldDB" id="A0A059ZTP0"/>
<dbReference type="RefSeq" id="WP_004871397.1">
    <property type="nucleotide sequence ID" value="NZ_CP005986.1"/>
</dbReference>
<gene>
    <name evidence="1" type="ORF">Acaty_c0969</name>
</gene>
<dbReference type="EMBL" id="CP005986">
    <property type="protein sequence ID" value="AIA54843.1"/>
    <property type="molecule type" value="Genomic_DNA"/>
</dbReference>
<organism evidence="1 2">
    <name type="scientific">Acidithiobacillus caldus (strain ATCC 51756 / DSM 8584 / KU)</name>
    <dbReference type="NCBI Taxonomy" id="637389"/>
    <lineage>
        <taxon>Bacteria</taxon>
        <taxon>Pseudomonadati</taxon>
        <taxon>Pseudomonadota</taxon>
        <taxon>Acidithiobacillia</taxon>
        <taxon>Acidithiobacillales</taxon>
        <taxon>Acidithiobacillaceae</taxon>
        <taxon>Acidithiobacillus</taxon>
    </lineage>
</organism>
<name>A0A059ZTP0_ACICK</name>
<dbReference type="HOGENOM" id="CLU_3113440_0_0_6"/>